<accession>A0A840ZFB5</accession>
<dbReference type="AlphaFoldDB" id="A0A840ZFB5"/>
<protein>
    <submittedName>
        <fullName evidence="1">Ca2+-binding RTX toxin-like protein</fullName>
    </submittedName>
</protein>
<dbReference type="InterPro" id="IPR011049">
    <property type="entry name" value="Serralysin-like_metalloprot_C"/>
</dbReference>
<comment type="caution">
    <text evidence="1">The sequence shown here is derived from an EMBL/GenBank/DDBJ whole genome shotgun (WGS) entry which is preliminary data.</text>
</comment>
<name>A0A840ZFB5_9HYPH</name>
<keyword evidence="2" id="KW-1185">Reference proteome</keyword>
<evidence type="ECO:0000313" key="2">
    <source>
        <dbReference type="Proteomes" id="UP000583454"/>
    </source>
</evidence>
<dbReference type="RefSeq" id="WP_183564023.1">
    <property type="nucleotide sequence ID" value="NZ_JACHOP010000001.1"/>
</dbReference>
<sequence>MLQFDASAETARLRLRANAFAQTLIGNCDRIADFASEDTIRLSRSIFADLTAGGLAETAFKNISAGTIDADDRILYWKTTGDLFYDPDGSGTRGAVKFAVLDNKAVLTAADFIVA</sequence>
<dbReference type="Proteomes" id="UP000583454">
    <property type="component" value="Unassembled WGS sequence"/>
</dbReference>
<dbReference type="EMBL" id="JACHOP010000001">
    <property type="protein sequence ID" value="MBB5755721.1"/>
    <property type="molecule type" value="Genomic_DNA"/>
</dbReference>
<gene>
    <name evidence="1" type="ORF">HNR00_000410</name>
</gene>
<organism evidence="1 2">
    <name type="scientific">Methylorubrum rhodinum</name>
    <dbReference type="NCBI Taxonomy" id="29428"/>
    <lineage>
        <taxon>Bacteria</taxon>
        <taxon>Pseudomonadati</taxon>
        <taxon>Pseudomonadota</taxon>
        <taxon>Alphaproteobacteria</taxon>
        <taxon>Hyphomicrobiales</taxon>
        <taxon>Methylobacteriaceae</taxon>
        <taxon>Methylorubrum</taxon>
    </lineage>
</organism>
<proteinExistence type="predicted"/>
<reference evidence="1 2" key="1">
    <citation type="submission" date="2020-08" db="EMBL/GenBank/DDBJ databases">
        <title>Genomic Encyclopedia of Type Strains, Phase IV (KMG-IV): sequencing the most valuable type-strain genomes for metagenomic binning, comparative biology and taxonomic classification.</title>
        <authorList>
            <person name="Goeker M."/>
        </authorList>
    </citation>
    <scope>NUCLEOTIDE SEQUENCE [LARGE SCALE GENOMIC DNA]</scope>
    <source>
        <strain evidence="1 2">DSM 2163</strain>
    </source>
</reference>
<evidence type="ECO:0000313" key="1">
    <source>
        <dbReference type="EMBL" id="MBB5755721.1"/>
    </source>
</evidence>
<dbReference type="SUPFAM" id="SSF51120">
    <property type="entry name" value="beta-Roll"/>
    <property type="match status" value="1"/>
</dbReference>